<reference evidence="3 4" key="1">
    <citation type="submission" date="2018-06" db="EMBL/GenBank/DDBJ databases">
        <authorList>
            <person name="Strepis N."/>
        </authorList>
    </citation>
    <scope>NUCLEOTIDE SEQUENCE [LARGE SCALE GENOMIC DNA]</scope>
    <source>
        <strain evidence="3">LUCI</strain>
    </source>
</reference>
<dbReference type="RefSeq" id="WP_122628959.1">
    <property type="nucleotide sequence ID" value="NZ_UPPP01000083.1"/>
</dbReference>
<dbReference type="InterPro" id="IPR051319">
    <property type="entry name" value="Oligoribo/pAp-PDE_c-di-AMP_PDE"/>
</dbReference>
<dbReference type="Pfam" id="PF01368">
    <property type="entry name" value="DHH"/>
    <property type="match status" value="1"/>
</dbReference>
<dbReference type="Gene3D" id="3.10.310.30">
    <property type="match status" value="1"/>
</dbReference>
<evidence type="ECO:0000313" key="4">
    <source>
        <dbReference type="Proteomes" id="UP000277811"/>
    </source>
</evidence>
<dbReference type="InterPro" id="IPR003156">
    <property type="entry name" value="DHHA1_dom"/>
</dbReference>
<sequence>MEISLKQASELLERAANIVLTAHIYPDGDSLGSMLALFHSLRAAGKDVTMLLDDDVPKLYQYLPGQEKIVRPRSGLNADLLVVLDASDEERIGAVKTAVFAPILNLDHHLSNTRFADYWYVDAEAAATGEIIFKLLGLMNGKITREIAVCLYTAIATDCGFFRYANTSAATMRYAAELIECGVQPHVIAEHLDTRPLANIILLTKALATLQLYEAGRIATITLSAEMGQITSDNTEGFINYPRNIEGVEIAVLFKVVDTNTVRVSLRSRNVDVSRLALAFGGGGHARAAGCTLNGTLEDAKTKIIGAAVARLKESPV</sequence>
<feature type="domain" description="DDH" evidence="1">
    <location>
        <begin position="17"/>
        <end position="155"/>
    </location>
</feature>
<protein>
    <submittedName>
        <fullName evidence="3">Uncharacterized protein</fullName>
    </submittedName>
</protein>
<dbReference type="Gene3D" id="3.90.1640.10">
    <property type="entry name" value="inorganic pyrophosphatase (n-terminal core)"/>
    <property type="match status" value="1"/>
</dbReference>
<evidence type="ECO:0000259" key="2">
    <source>
        <dbReference type="Pfam" id="PF02272"/>
    </source>
</evidence>
<dbReference type="EMBL" id="UPPP01000083">
    <property type="protein sequence ID" value="VBB08046.1"/>
    <property type="molecule type" value="Genomic_DNA"/>
</dbReference>
<dbReference type="SUPFAM" id="SSF64182">
    <property type="entry name" value="DHH phosphoesterases"/>
    <property type="match status" value="1"/>
</dbReference>
<gene>
    <name evidence="3" type="ORF">LUCI_3311</name>
</gene>
<dbReference type="Pfam" id="PF02272">
    <property type="entry name" value="DHHA1"/>
    <property type="match status" value="1"/>
</dbReference>
<dbReference type="OrthoDB" id="9803668at2"/>
<dbReference type="Proteomes" id="UP000277811">
    <property type="component" value="Unassembled WGS sequence"/>
</dbReference>
<dbReference type="PANTHER" id="PTHR47618">
    <property type="entry name" value="BIFUNCTIONAL OLIGORIBONUCLEASE AND PAP PHOSPHATASE NRNA"/>
    <property type="match status" value="1"/>
</dbReference>
<evidence type="ECO:0000313" key="3">
    <source>
        <dbReference type="EMBL" id="VBB08046.1"/>
    </source>
</evidence>
<organism evidence="3 4">
    <name type="scientific">Lucifera butyrica</name>
    <dbReference type="NCBI Taxonomy" id="1351585"/>
    <lineage>
        <taxon>Bacteria</taxon>
        <taxon>Bacillati</taxon>
        <taxon>Bacillota</taxon>
        <taxon>Negativicutes</taxon>
        <taxon>Veillonellales</taxon>
        <taxon>Veillonellaceae</taxon>
        <taxon>Lucifera</taxon>
    </lineage>
</organism>
<dbReference type="AlphaFoldDB" id="A0A498R5Q1"/>
<feature type="domain" description="DHHA1" evidence="2">
    <location>
        <begin position="229"/>
        <end position="308"/>
    </location>
</feature>
<dbReference type="GO" id="GO:0003676">
    <property type="term" value="F:nucleic acid binding"/>
    <property type="evidence" value="ECO:0007669"/>
    <property type="project" value="InterPro"/>
</dbReference>
<proteinExistence type="predicted"/>
<dbReference type="InterPro" id="IPR038763">
    <property type="entry name" value="DHH_sf"/>
</dbReference>
<dbReference type="InterPro" id="IPR001667">
    <property type="entry name" value="DDH_dom"/>
</dbReference>
<evidence type="ECO:0000259" key="1">
    <source>
        <dbReference type="Pfam" id="PF01368"/>
    </source>
</evidence>
<keyword evidence="4" id="KW-1185">Reference proteome</keyword>
<accession>A0A498R5Q1</accession>
<name>A0A498R5Q1_9FIRM</name>
<dbReference type="PANTHER" id="PTHR47618:SF1">
    <property type="entry name" value="BIFUNCTIONAL OLIGORIBONUCLEASE AND PAP PHOSPHATASE NRNA"/>
    <property type="match status" value="1"/>
</dbReference>